<dbReference type="CDD" id="cd03809">
    <property type="entry name" value="GT4_MtfB-like"/>
    <property type="match status" value="1"/>
</dbReference>
<dbReference type="FunFam" id="3.40.50.2000:FF:000119">
    <property type="entry name" value="Glycosyl transferase group 1"/>
    <property type="match status" value="1"/>
</dbReference>
<dbReference type="EMBL" id="MHIH01000016">
    <property type="protein sequence ID" value="OGY47822.1"/>
    <property type="molecule type" value="Genomic_DNA"/>
</dbReference>
<accession>A0A1G1Y667</accession>
<gene>
    <name evidence="4" type="ORF">A3J62_01310</name>
</gene>
<dbReference type="GO" id="GO:0016757">
    <property type="term" value="F:glycosyltransferase activity"/>
    <property type="evidence" value="ECO:0007669"/>
    <property type="project" value="InterPro"/>
</dbReference>
<comment type="caution">
    <text evidence="4">The sequence shown here is derived from an EMBL/GenBank/DDBJ whole genome shotgun (WGS) entry which is preliminary data.</text>
</comment>
<dbReference type="PANTHER" id="PTHR46401:SF2">
    <property type="entry name" value="GLYCOSYLTRANSFERASE WBBK-RELATED"/>
    <property type="match status" value="1"/>
</dbReference>
<evidence type="ECO:0000259" key="2">
    <source>
        <dbReference type="Pfam" id="PF00534"/>
    </source>
</evidence>
<protein>
    <recommendedName>
        <fullName evidence="6">Glycosyl transferase family 1 domain-containing protein</fullName>
    </recommendedName>
</protein>
<dbReference type="Pfam" id="PF13439">
    <property type="entry name" value="Glyco_transf_4"/>
    <property type="match status" value="1"/>
</dbReference>
<dbReference type="PANTHER" id="PTHR46401">
    <property type="entry name" value="GLYCOSYLTRANSFERASE WBBK-RELATED"/>
    <property type="match status" value="1"/>
</dbReference>
<organism evidence="4 5">
    <name type="scientific">Candidatus Buchananbacteria bacterium RIFCSPHIGHO2_02_FULL_38_8</name>
    <dbReference type="NCBI Taxonomy" id="1797538"/>
    <lineage>
        <taxon>Bacteria</taxon>
        <taxon>Candidatus Buchananiibacteriota</taxon>
    </lineage>
</organism>
<dbReference type="Pfam" id="PF00534">
    <property type="entry name" value="Glycos_transf_1"/>
    <property type="match status" value="1"/>
</dbReference>
<dbReference type="InterPro" id="IPR028098">
    <property type="entry name" value="Glyco_trans_4-like_N"/>
</dbReference>
<dbReference type="AlphaFoldDB" id="A0A1G1Y667"/>
<dbReference type="Proteomes" id="UP000178747">
    <property type="component" value="Unassembled WGS sequence"/>
</dbReference>
<dbReference type="InterPro" id="IPR001296">
    <property type="entry name" value="Glyco_trans_1"/>
</dbReference>
<evidence type="ECO:0000259" key="3">
    <source>
        <dbReference type="Pfam" id="PF13439"/>
    </source>
</evidence>
<reference evidence="4 5" key="1">
    <citation type="journal article" date="2016" name="Nat. Commun.">
        <title>Thousands of microbial genomes shed light on interconnected biogeochemical processes in an aquifer system.</title>
        <authorList>
            <person name="Anantharaman K."/>
            <person name="Brown C.T."/>
            <person name="Hug L.A."/>
            <person name="Sharon I."/>
            <person name="Castelle C.J."/>
            <person name="Probst A.J."/>
            <person name="Thomas B.C."/>
            <person name="Singh A."/>
            <person name="Wilkins M.J."/>
            <person name="Karaoz U."/>
            <person name="Brodie E.L."/>
            <person name="Williams K.H."/>
            <person name="Hubbard S.S."/>
            <person name="Banfield J.F."/>
        </authorList>
    </citation>
    <scope>NUCLEOTIDE SEQUENCE [LARGE SCALE GENOMIC DNA]</scope>
</reference>
<sequence>MEAQYSGISEYTYNLINNLLKIDRQNQYFLFYNTAQAATVPKFNFPNVEIKEFQYPNKLFNLSMRFLKLPRIDKMIGGVDILLIPNFLFLNLSKKCKQVLVVHDLSFELYPEFFTPKKKLWHKLINARKLCREADIIVAISENTKNDIINLYNVGVEKIKTVNPGISDLFFQSIREEDKIRIKEKYNLADDYVFYLGNLEPRKNLEALIKAFAELKNQQIKLVIAGGEAWKYKKIYKLWQNSPVRKRIKFLGYIDAADRPFLYAAAKIFVYPSIYEGFGLPPIEAMACGTPVITSFSSSLPEAVSDAGLLIDPNNYKELAQTIDELLNNPLLINQLSKKGLQRSKQFSWDNSAKKILEIINDL</sequence>
<proteinExistence type="predicted"/>
<dbReference type="SUPFAM" id="SSF53756">
    <property type="entry name" value="UDP-Glycosyltransferase/glycogen phosphorylase"/>
    <property type="match status" value="1"/>
</dbReference>
<evidence type="ECO:0008006" key="6">
    <source>
        <dbReference type="Google" id="ProtNLM"/>
    </source>
</evidence>
<feature type="domain" description="Glycosyl transferase family 1" evidence="2">
    <location>
        <begin position="178"/>
        <end position="340"/>
    </location>
</feature>
<dbReference type="Gene3D" id="3.40.50.2000">
    <property type="entry name" value="Glycogen Phosphorylase B"/>
    <property type="match status" value="2"/>
</dbReference>
<evidence type="ECO:0000313" key="5">
    <source>
        <dbReference type="Proteomes" id="UP000178747"/>
    </source>
</evidence>
<name>A0A1G1Y667_9BACT</name>
<evidence type="ECO:0000256" key="1">
    <source>
        <dbReference type="ARBA" id="ARBA00022679"/>
    </source>
</evidence>
<evidence type="ECO:0000313" key="4">
    <source>
        <dbReference type="EMBL" id="OGY47822.1"/>
    </source>
</evidence>
<keyword evidence="1" id="KW-0808">Transferase</keyword>
<feature type="domain" description="Glycosyltransferase subfamily 4-like N-terminal" evidence="3">
    <location>
        <begin position="6"/>
        <end position="166"/>
    </location>
</feature>